<feature type="signal peptide" evidence="7">
    <location>
        <begin position="1"/>
        <end position="25"/>
    </location>
</feature>
<dbReference type="EMBL" id="LAQT01000003">
    <property type="protein sequence ID" value="KPC54220.1"/>
    <property type="molecule type" value="Genomic_DNA"/>
</dbReference>
<feature type="chain" id="PRO_5005875140" description="Proline iminopeptidase" evidence="7">
    <location>
        <begin position="26"/>
        <end position="352"/>
    </location>
</feature>
<dbReference type="InterPro" id="IPR022742">
    <property type="entry name" value="Hydrolase_4"/>
</dbReference>
<protein>
    <recommendedName>
        <fullName evidence="3">Proline iminopeptidase</fullName>
        <ecNumber evidence="2">3.4.11.5</ecNumber>
    </recommendedName>
    <alternativeName>
        <fullName evidence="6">Prolyl aminopeptidase</fullName>
    </alternativeName>
</protein>
<dbReference type="SUPFAM" id="SSF53474">
    <property type="entry name" value="alpha/beta-Hydrolases"/>
    <property type="match status" value="1"/>
</dbReference>
<dbReference type="GO" id="GO:0006508">
    <property type="term" value="P:proteolysis"/>
    <property type="evidence" value="ECO:0007669"/>
    <property type="project" value="InterPro"/>
</dbReference>
<dbReference type="OrthoDB" id="9796770at2"/>
<keyword evidence="9" id="KW-0031">Aminopeptidase</keyword>
<feature type="domain" description="Serine aminopeptidase S33" evidence="8">
    <location>
        <begin position="94"/>
        <end position="329"/>
    </location>
</feature>
<evidence type="ECO:0000256" key="2">
    <source>
        <dbReference type="ARBA" id="ARBA00012568"/>
    </source>
</evidence>
<comment type="catalytic activity">
    <reaction evidence="1">
        <text>Release of N-terminal proline from a peptide.</text>
        <dbReference type="EC" id="3.4.11.5"/>
    </reaction>
</comment>
<keyword evidence="7" id="KW-0732">Signal</keyword>
<evidence type="ECO:0000313" key="10">
    <source>
        <dbReference type="Proteomes" id="UP000037939"/>
    </source>
</evidence>
<dbReference type="Proteomes" id="UP000037939">
    <property type="component" value="Unassembled WGS sequence"/>
</dbReference>
<evidence type="ECO:0000256" key="6">
    <source>
        <dbReference type="ARBA" id="ARBA00029605"/>
    </source>
</evidence>
<dbReference type="EC" id="3.4.11.5" evidence="2"/>
<dbReference type="STRING" id="857265.WG78_06210"/>
<keyword evidence="4" id="KW-0963">Cytoplasm</keyword>
<evidence type="ECO:0000259" key="8">
    <source>
        <dbReference type="Pfam" id="PF12146"/>
    </source>
</evidence>
<evidence type="ECO:0000256" key="7">
    <source>
        <dbReference type="SAM" id="SignalP"/>
    </source>
</evidence>
<reference evidence="9 10" key="1">
    <citation type="submission" date="2015-07" db="EMBL/GenBank/DDBJ databases">
        <title>Draft genome sequence of the Amantichitinum ursilacus IGB-41, a new chitin-degrading bacterium.</title>
        <authorList>
            <person name="Kirstahler P."/>
            <person name="Guenther M."/>
            <person name="Grumaz C."/>
            <person name="Rupp S."/>
            <person name="Zibek S."/>
            <person name="Sohn K."/>
        </authorList>
    </citation>
    <scope>NUCLEOTIDE SEQUENCE [LARGE SCALE GENOMIC DNA]</scope>
    <source>
        <strain evidence="9 10">IGB-41</strain>
    </source>
</reference>
<comment type="caution">
    <text evidence="9">The sequence shown here is derived from an EMBL/GenBank/DDBJ whole genome shotgun (WGS) entry which is preliminary data.</text>
</comment>
<gene>
    <name evidence="9" type="primary">pip_1</name>
    <name evidence="9" type="ORF">WG78_06210</name>
</gene>
<dbReference type="Gene3D" id="3.40.50.1820">
    <property type="entry name" value="alpha/beta hydrolase"/>
    <property type="match status" value="1"/>
</dbReference>
<dbReference type="InterPro" id="IPR002410">
    <property type="entry name" value="Peptidase_S33"/>
</dbReference>
<accession>A0A0N1JT87</accession>
<proteinExistence type="predicted"/>
<dbReference type="RefSeq" id="WP_083458826.1">
    <property type="nucleotide sequence ID" value="NZ_LAQT01000003.1"/>
</dbReference>
<keyword evidence="9" id="KW-0645">Protease</keyword>
<dbReference type="InterPro" id="IPR029058">
    <property type="entry name" value="AB_hydrolase_fold"/>
</dbReference>
<evidence type="ECO:0000256" key="1">
    <source>
        <dbReference type="ARBA" id="ARBA00001585"/>
    </source>
</evidence>
<evidence type="ECO:0000256" key="3">
    <source>
        <dbReference type="ARBA" id="ARBA00021843"/>
    </source>
</evidence>
<dbReference type="InterPro" id="IPR005944">
    <property type="entry name" value="Pro_iminopeptidase"/>
</dbReference>
<dbReference type="PANTHER" id="PTHR43722">
    <property type="entry name" value="PROLINE IMINOPEPTIDASE"/>
    <property type="match status" value="1"/>
</dbReference>
<dbReference type="GO" id="GO:0004177">
    <property type="term" value="F:aminopeptidase activity"/>
    <property type="evidence" value="ECO:0007669"/>
    <property type="project" value="UniProtKB-KW"/>
</dbReference>
<keyword evidence="10" id="KW-1185">Reference proteome</keyword>
<dbReference type="AlphaFoldDB" id="A0A0N1JT87"/>
<evidence type="ECO:0000256" key="5">
    <source>
        <dbReference type="ARBA" id="ARBA00022801"/>
    </source>
</evidence>
<organism evidence="9 10">
    <name type="scientific">Amantichitinum ursilacus</name>
    <dbReference type="NCBI Taxonomy" id="857265"/>
    <lineage>
        <taxon>Bacteria</taxon>
        <taxon>Pseudomonadati</taxon>
        <taxon>Pseudomonadota</taxon>
        <taxon>Betaproteobacteria</taxon>
        <taxon>Neisseriales</taxon>
        <taxon>Chitinibacteraceae</taxon>
        <taxon>Amantichitinum</taxon>
    </lineage>
</organism>
<name>A0A0N1JT87_9NEIS</name>
<evidence type="ECO:0000256" key="4">
    <source>
        <dbReference type="ARBA" id="ARBA00022490"/>
    </source>
</evidence>
<sequence length="352" mass="38733">MRLPVPLVRLALRLGPLLLAVPTFAAPAADVAHCPTTGAPIHEARFVPINGIEQWVTIDGDDCRNPVVQMVHGGPGNPLTPFAERIYGPWRGKFTLVQWDQRGAGKTFGRNPLSDDTPLTLQQLADDGVALSAWLQTHLQQKKVILFGSSWGSAVAVQMAQTRPELYSAYVGSAQLVSGTADMAAGYQKLLNIADDADSRARLKQIGAPPWTDPHSFGIFRRVTRIYENKVTAAAPLDWWKRAAEYDSKQARADEATGEDYSYLQFVGRHGDGMQAGLDLRQSAHTFAMPVFLIQGEDDLVTPPEVSKAWFDSITAPQKLWVLLVRTGHDPNRTMVDAQYKVLTDNVLPLTR</sequence>
<dbReference type="PRINTS" id="PR00793">
    <property type="entry name" value="PROAMNOPTASE"/>
</dbReference>
<dbReference type="Pfam" id="PF12146">
    <property type="entry name" value="Hydrolase_4"/>
    <property type="match status" value="1"/>
</dbReference>
<keyword evidence="5 9" id="KW-0378">Hydrolase</keyword>
<dbReference type="PANTHER" id="PTHR43722:SF1">
    <property type="entry name" value="PROLINE IMINOPEPTIDASE"/>
    <property type="match status" value="1"/>
</dbReference>
<evidence type="ECO:0000313" key="9">
    <source>
        <dbReference type="EMBL" id="KPC54220.1"/>
    </source>
</evidence>
<dbReference type="PATRIC" id="fig|857265.3.peg.1271"/>
<dbReference type="GO" id="GO:0005737">
    <property type="term" value="C:cytoplasm"/>
    <property type="evidence" value="ECO:0007669"/>
    <property type="project" value="InterPro"/>
</dbReference>